<sequence length="678" mass="75068">MHEAPPAAAARTAIRQWLDSAANGHCGETRLGASCTADASGQFRGVFSTSWAHAADKCLQACRACERCRFISLALWIGECHWYYDCRAPQPAGGFYFAPLPNGGEAAAARRAAAPIRKAVALQVSGHVKSCRLDELKAHLGECRLRFSRCDLFVHTWATMEPATVHWTGSASARANVSSLACVARLQAELEPVAVRVDVQRGLTEQMDAAPDGLPFRAHGAGSLRFHAERHVGYRWMAQGMQYAADLRRDVERRDGVKYWLSLRLRPDGHADSRRAGDLAALWDCIQRKTSTYIYSNQSASLELVACSPYEPLGLRGHYADNCFFGPPAAVDAVLSTLITHAPAVYRRLRDRNGLLPAQLDASVIATAAALSGVQTRQRVYIPGARYSAASSLSCHIDDMLMLQPSRPPCDFPHGAMLLHFSKSSGTAVCNSAHALGCTIRTLAKNCVVREGLQDGPWWVRRNANLSWWHIANFAPGSRRAERRSCDTRRRLHPTADSFHAVESTLHEGKLCAGFYNFVLIRTPVDRMESHARELGQFEMVPWEQCSDLDALRRASPVAFDHYYIRTLLGRDVWELPMGSINTSHLHAAKELLSQFDAVILSDAPDSEQRMRDELGMHFKLPTSSPNRACAFSPEVRSRAALANSLDISLFEFAKQVHALKKTPSCAWHACQKMRRSL</sequence>
<dbReference type="EMBL" id="JBGBPQ010000007">
    <property type="protein sequence ID" value="KAL1522066.1"/>
    <property type="molecule type" value="Genomic_DNA"/>
</dbReference>
<accession>A0AB34JJH8</accession>
<evidence type="ECO:0008006" key="3">
    <source>
        <dbReference type="Google" id="ProtNLM"/>
    </source>
</evidence>
<dbReference type="Proteomes" id="UP001515480">
    <property type="component" value="Unassembled WGS sequence"/>
</dbReference>
<keyword evidence="2" id="KW-1185">Reference proteome</keyword>
<comment type="caution">
    <text evidence="1">The sequence shown here is derived from an EMBL/GenBank/DDBJ whole genome shotgun (WGS) entry which is preliminary data.</text>
</comment>
<evidence type="ECO:0000313" key="2">
    <source>
        <dbReference type="Proteomes" id="UP001515480"/>
    </source>
</evidence>
<proteinExistence type="predicted"/>
<gene>
    <name evidence="1" type="ORF">AB1Y20_021710</name>
</gene>
<evidence type="ECO:0000313" key="1">
    <source>
        <dbReference type="EMBL" id="KAL1522066.1"/>
    </source>
</evidence>
<dbReference type="AlphaFoldDB" id="A0AB34JJH8"/>
<name>A0AB34JJH8_PRYPA</name>
<reference evidence="1 2" key="1">
    <citation type="journal article" date="2024" name="Science">
        <title>Giant polyketide synthase enzymes in the biosynthesis of giant marine polyether toxins.</title>
        <authorList>
            <person name="Fallon T.R."/>
            <person name="Shende V.V."/>
            <person name="Wierzbicki I.H."/>
            <person name="Pendleton A.L."/>
            <person name="Watervoot N.F."/>
            <person name="Auber R.P."/>
            <person name="Gonzalez D.J."/>
            <person name="Wisecaver J.H."/>
            <person name="Moore B.S."/>
        </authorList>
    </citation>
    <scope>NUCLEOTIDE SEQUENCE [LARGE SCALE GENOMIC DNA]</scope>
    <source>
        <strain evidence="1 2">12B1</strain>
    </source>
</reference>
<organism evidence="1 2">
    <name type="scientific">Prymnesium parvum</name>
    <name type="common">Toxic golden alga</name>
    <dbReference type="NCBI Taxonomy" id="97485"/>
    <lineage>
        <taxon>Eukaryota</taxon>
        <taxon>Haptista</taxon>
        <taxon>Haptophyta</taxon>
        <taxon>Prymnesiophyceae</taxon>
        <taxon>Prymnesiales</taxon>
        <taxon>Prymnesiaceae</taxon>
        <taxon>Prymnesium</taxon>
    </lineage>
</organism>
<protein>
    <recommendedName>
        <fullName evidence="3">Protein xylosyltransferase</fullName>
    </recommendedName>
</protein>